<dbReference type="EMBL" id="BLBS01000030">
    <property type="protein sequence ID" value="GET88747.1"/>
    <property type="molecule type" value="Genomic_DNA"/>
</dbReference>
<evidence type="ECO:0000313" key="3">
    <source>
        <dbReference type="EMBL" id="GET88747.1"/>
    </source>
</evidence>
<keyword evidence="1" id="KW-1133">Transmembrane helix</keyword>
<dbReference type="Proteomes" id="UP000419144">
    <property type="component" value="Unassembled WGS sequence"/>
</dbReference>
<sequence>MKTHSRNDWRCTMPRSLSLQLPFLVLILIVLCMQATFASAADVEANVWLSGPASLWGLALSQPISQKLIVAAVQADFTAAIWNFDNGATVSVVSMESVASKVPADGPLYGAQALLSVTNTALSKEEVASALRASDLPQINGAVQPIGFTGVVRVLEADGPSVMNTVGPVLLPVTGSTFFWTMVLDTVNSKGAGSMDVFMTTLQDDIQNAVDPTLRQYLVETTPLTNVVNASSWYVSYSVWAFPNVAITPGTSADLKALAMKSAMPKFNDFVKTLTKAYPELEPYSDLHPKVVKAWVPPPGNPFDDDDDSESDKYLHVLTNETGDYLLLFSGDQAKWRQLWEKSRNAISKSIEDAIEVRLHRRIFLNKAVVISAEALPADSMSIGGLQVLCRVVQGIMGHSDQPWSPEQVAALLLQADYSATQALYTSDGDPAKKGMAQSPAATPQINVLAATPEKTPGSIATAAVSYDYRTPLSKELVGIIVMSVLIVSMSLAAIIITVSCRCCCPQFIGGDANGKRSSIFYPSVTS</sequence>
<dbReference type="AlphaFoldDB" id="A0A640KM38"/>
<reference evidence="3" key="1">
    <citation type="submission" date="2019-11" db="EMBL/GenBank/DDBJ databases">
        <title>Leishmania tarentolae CDS.</title>
        <authorList>
            <person name="Goto Y."/>
            <person name="Yamagishi J."/>
        </authorList>
    </citation>
    <scope>NUCLEOTIDE SEQUENCE [LARGE SCALE GENOMIC DNA]</scope>
    <source>
        <strain evidence="3">Parrot Tar II</strain>
    </source>
</reference>
<keyword evidence="1" id="KW-0472">Membrane</keyword>
<evidence type="ECO:0000256" key="1">
    <source>
        <dbReference type="SAM" id="Phobius"/>
    </source>
</evidence>
<feature type="transmembrane region" description="Helical" evidence="1">
    <location>
        <begin position="477"/>
        <end position="499"/>
    </location>
</feature>
<dbReference type="OrthoDB" id="263809at2759"/>
<feature type="chain" id="PRO_5025055787" evidence="2">
    <location>
        <begin position="41"/>
        <end position="527"/>
    </location>
</feature>
<evidence type="ECO:0000313" key="4">
    <source>
        <dbReference type="Proteomes" id="UP000419144"/>
    </source>
</evidence>
<protein>
    <submittedName>
        <fullName evidence="3">Uncharacterized protein</fullName>
    </submittedName>
</protein>
<name>A0A640KM38_LEITA</name>
<proteinExistence type="predicted"/>
<gene>
    <name evidence="3" type="ORF">LtaPh_2311200</name>
</gene>
<keyword evidence="2" id="KW-0732">Signal</keyword>
<evidence type="ECO:0000256" key="2">
    <source>
        <dbReference type="SAM" id="SignalP"/>
    </source>
</evidence>
<keyword evidence="4" id="KW-1185">Reference proteome</keyword>
<comment type="caution">
    <text evidence="3">The sequence shown here is derived from an EMBL/GenBank/DDBJ whole genome shotgun (WGS) entry which is preliminary data.</text>
</comment>
<keyword evidence="1" id="KW-0812">Transmembrane</keyword>
<accession>A0A640KM38</accession>
<organism evidence="3 4">
    <name type="scientific">Leishmania tarentolae</name>
    <name type="common">Sauroleishmania tarentolae</name>
    <dbReference type="NCBI Taxonomy" id="5689"/>
    <lineage>
        <taxon>Eukaryota</taxon>
        <taxon>Discoba</taxon>
        <taxon>Euglenozoa</taxon>
        <taxon>Kinetoplastea</taxon>
        <taxon>Metakinetoplastina</taxon>
        <taxon>Trypanosomatida</taxon>
        <taxon>Trypanosomatidae</taxon>
        <taxon>Leishmaniinae</taxon>
        <taxon>Leishmania</taxon>
        <taxon>lizard Leishmania</taxon>
    </lineage>
</organism>
<feature type="signal peptide" evidence="2">
    <location>
        <begin position="1"/>
        <end position="40"/>
    </location>
</feature>
<dbReference type="VEuPathDB" id="TriTrypDB:LtaPh_2311200"/>